<reference evidence="5 6" key="1">
    <citation type="journal article" date="2017" name="Front. Microbiol.">
        <title>Labilibaculum manganireducens gen. nov., sp. nov. and Labilibaculum filiforme sp. nov., Novel Bacteroidetes Isolated from Subsurface Sediments of the Baltic Sea.</title>
        <authorList>
            <person name="Vandieken V."/>
            <person name="Marshall I.P."/>
            <person name="Niemann H."/>
            <person name="Engelen B."/>
            <person name="Cypionka H."/>
        </authorList>
    </citation>
    <scope>NUCLEOTIDE SEQUENCE [LARGE SCALE GENOMIC DNA]</scope>
    <source>
        <strain evidence="5 6">59.10-2M</strain>
    </source>
</reference>
<feature type="domain" description="DUF5111" evidence="3">
    <location>
        <begin position="157"/>
        <end position="253"/>
    </location>
</feature>
<proteinExistence type="predicted"/>
<evidence type="ECO:0000313" key="6">
    <source>
        <dbReference type="Proteomes" id="UP000233618"/>
    </source>
</evidence>
<dbReference type="Pfam" id="PF14292">
    <property type="entry name" value="SusE"/>
    <property type="match status" value="1"/>
</dbReference>
<dbReference type="Pfam" id="PF26123">
    <property type="entry name" value="DUF8037"/>
    <property type="match status" value="1"/>
</dbReference>
<feature type="chain" id="PRO_5014897747" description="SusE outer membrane protein domain-containing protein" evidence="1">
    <location>
        <begin position="19"/>
        <end position="656"/>
    </location>
</feature>
<keyword evidence="1" id="KW-0732">Signal</keyword>
<dbReference type="InterPro" id="IPR033404">
    <property type="entry name" value="DUF5111"/>
</dbReference>
<evidence type="ECO:0000259" key="4">
    <source>
        <dbReference type="Pfam" id="PF26123"/>
    </source>
</evidence>
<evidence type="ECO:0000259" key="3">
    <source>
        <dbReference type="Pfam" id="PF17138"/>
    </source>
</evidence>
<comment type="caution">
    <text evidence="5">The sequence shown here is derived from an EMBL/GenBank/DDBJ whole genome shotgun (WGS) entry which is preliminary data.</text>
</comment>
<feature type="domain" description="DUF8037" evidence="4">
    <location>
        <begin position="374"/>
        <end position="468"/>
    </location>
</feature>
<gene>
    <name evidence="5" type="ORF">BZG01_12465</name>
</gene>
<feature type="domain" description="SusE outer membrane protein" evidence="2">
    <location>
        <begin position="21"/>
        <end position="132"/>
    </location>
</feature>
<keyword evidence="6" id="KW-1185">Reference proteome</keyword>
<evidence type="ECO:0008006" key="7">
    <source>
        <dbReference type="Google" id="ProtNLM"/>
    </source>
</evidence>
<accession>A0A2N3I6P5</accession>
<dbReference type="InterPro" id="IPR058350">
    <property type="entry name" value="DUF8037"/>
</dbReference>
<dbReference type="PROSITE" id="PS51257">
    <property type="entry name" value="PROKAR_LIPOPROTEIN"/>
    <property type="match status" value="1"/>
</dbReference>
<evidence type="ECO:0000256" key="1">
    <source>
        <dbReference type="SAM" id="SignalP"/>
    </source>
</evidence>
<evidence type="ECO:0000259" key="2">
    <source>
        <dbReference type="Pfam" id="PF14292"/>
    </source>
</evidence>
<protein>
    <recommendedName>
        <fullName evidence="7">SusE outer membrane protein domain-containing protein</fullName>
    </recommendedName>
</protein>
<dbReference type="Proteomes" id="UP000233618">
    <property type="component" value="Unassembled WGS sequence"/>
</dbReference>
<dbReference type="RefSeq" id="WP_101310178.1">
    <property type="nucleotide sequence ID" value="NZ_MVDE01000018.1"/>
</dbReference>
<sequence length="656" mass="71272">MKKLIIFLAVCCSALFTACEKDGDEIFVSGLNSSTLLTSESDIVLSQETKDAPMLALSWNESELSISSAVVSIPDDIPSVAIEVSAAEDFKTYQTIKPESNIYSFTGGELNTMAKNFAYTPDVSIPMYFRVNLAYGDNTDPYYSNVIAVNITSYTIDMSKAFVLDADKVETGFVLYAPDSDGEYSGFIGTTAWSNWFLKEGDGSLWGNEGADGKEFLMSSDESSMWNFWYPGFGGCYYTTASTLSKEWTATYIPNLTVSGDVSAEMTFVKSEVKWYVSVSTAKDNAVVKVSCSDAKLYNFSTATNDDAAISKEIGFIADANGGLTFDMLAASAGDITFGTAGDYTLTFYLSDPLNLHYEITAGATEEVKPLSGYLYLSGVDDGISGSWTFDNYLRLLSEEDSTFAGVINVNSLWGYNMSLEKDNWNDVYKMGDTEGTLKFQGANNITAPDPGLYLIQADLKNLTYSHTEVTSLSYGGFNDDWSLVEMTSEEVDGVYSGSVTINVASEYGAKLYINGGWDYFYGGEGGNLSLGADGITDDASIATGTYDLVANIKNQTYVFLGDEVYITGLNDVWDFTSVVLTKASAGVYTGTASISADSPYGMAIHLDQSWNRYYGGSFDSMSYLGANMTEVQSLANGTYNVIVDFIHNTCTFEVQ</sequence>
<feature type="signal peptide" evidence="1">
    <location>
        <begin position="1"/>
        <end position="18"/>
    </location>
</feature>
<dbReference type="AlphaFoldDB" id="A0A2N3I6P5"/>
<organism evidence="5 6">
    <name type="scientific">Labilibaculum manganireducens</name>
    <dbReference type="NCBI Taxonomy" id="1940525"/>
    <lineage>
        <taxon>Bacteria</taxon>
        <taxon>Pseudomonadati</taxon>
        <taxon>Bacteroidota</taxon>
        <taxon>Bacteroidia</taxon>
        <taxon>Marinilabiliales</taxon>
        <taxon>Marinifilaceae</taxon>
        <taxon>Labilibaculum</taxon>
    </lineage>
</organism>
<dbReference type="Pfam" id="PF17138">
    <property type="entry name" value="DUF5111"/>
    <property type="match status" value="1"/>
</dbReference>
<name>A0A2N3I6P5_9BACT</name>
<dbReference type="InterPro" id="IPR025970">
    <property type="entry name" value="SusE"/>
</dbReference>
<dbReference type="EMBL" id="MVDE01000018">
    <property type="protein sequence ID" value="PKQ65971.1"/>
    <property type="molecule type" value="Genomic_DNA"/>
</dbReference>
<evidence type="ECO:0000313" key="5">
    <source>
        <dbReference type="EMBL" id="PKQ65971.1"/>
    </source>
</evidence>